<proteinExistence type="inferred from homology"/>
<evidence type="ECO:0000313" key="7">
    <source>
        <dbReference type="Proteomes" id="UP000301475"/>
    </source>
</evidence>
<dbReference type="Proteomes" id="UP000301475">
    <property type="component" value="Chromosome"/>
</dbReference>
<dbReference type="Gene3D" id="1.10.10.10">
    <property type="entry name" value="Winged helix-like DNA-binding domain superfamily/Winged helix DNA-binding domain"/>
    <property type="match status" value="1"/>
</dbReference>
<dbReference type="Pfam" id="PF03466">
    <property type="entry name" value="LysR_substrate"/>
    <property type="match status" value="1"/>
</dbReference>
<dbReference type="PRINTS" id="PR00039">
    <property type="entry name" value="HTHLYSR"/>
</dbReference>
<dbReference type="PANTHER" id="PTHR30419">
    <property type="entry name" value="HTH-TYPE TRANSCRIPTIONAL REGULATOR YBHD"/>
    <property type="match status" value="1"/>
</dbReference>
<evidence type="ECO:0000313" key="6">
    <source>
        <dbReference type="EMBL" id="QCT07717.1"/>
    </source>
</evidence>
<dbReference type="PROSITE" id="PS50931">
    <property type="entry name" value="HTH_LYSR"/>
    <property type="match status" value="1"/>
</dbReference>
<feature type="domain" description="HTH lysR-type" evidence="5">
    <location>
        <begin position="1"/>
        <end position="58"/>
    </location>
</feature>
<keyword evidence="4" id="KW-0804">Transcription</keyword>
<keyword evidence="2" id="KW-0805">Transcription regulation</keyword>
<dbReference type="GO" id="GO:0003677">
    <property type="term" value="F:DNA binding"/>
    <property type="evidence" value="ECO:0007669"/>
    <property type="project" value="UniProtKB-KW"/>
</dbReference>
<dbReference type="EMBL" id="CP039381">
    <property type="protein sequence ID" value="QCT07717.1"/>
    <property type="molecule type" value="Genomic_DNA"/>
</dbReference>
<organism evidence="6 7">
    <name type="scientific">Ruminococcus bovis</name>
    <dbReference type="NCBI Taxonomy" id="2564099"/>
    <lineage>
        <taxon>Bacteria</taxon>
        <taxon>Bacillati</taxon>
        <taxon>Bacillota</taxon>
        <taxon>Clostridia</taxon>
        <taxon>Eubacteriales</taxon>
        <taxon>Oscillospiraceae</taxon>
        <taxon>Ruminococcus</taxon>
    </lineage>
</organism>
<dbReference type="InterPro" id="IPR036388">
    <property type="entry name" value="WH-like_DNA-bd_sf"/>
</dbReference>
<dbReference type="PANTHER" id="PTHR30419:SF8">
    <property type="entry name" value="NITROGEN ASSIMILATION TRANSCRIPTIONAL ACTIVATOR-RELATED"/>
    <property type="match status" value="1"/>
</dbReference>
<evidence type="ECO:0000256" key="2">
    <source>
        <dbReference type="ARBA" id="ARBA00023015"/>
    </source>
</evidence>
<dbReference type="InterPro" id="IPR050950">
    <property type="entry name" value="HTH-type_LysR_regulators"/>
</dbReference>
<dbReference type="FunFam" id="1.10.10.10:FF:000001">
    <property type="entry name" value="LysR family transcriptional regulator"/>
    <property type="match status" value="1"/>
</dbReference>
<keyword evidence="3" id="KW-0238">DNA-binding</keyword>
<dbReference type="AlphaFoldDB" id="A0A4P8XXE3"/>
<evidence type="ECO:0000256" key="1">
    <source>
        <dbReference type="ARBA" id="ARBA00009437"/>
    </source>
</evidence>
<accession>A0A4P8XXE3</accession>
<dbReference type="SUPFAM" id="SSF46785">
    <property type="entry name" value="Winged helix' DNA-binding domain"/>
    <property type="match status" value="1"/>
</dbReference>
<dbReference type="OrthoDB" id="9803714at2"/>
<dbReference type="KEGG" id="ruj:E5Z56_10290"/>
<keyword evidence="7" id="KW-1185">Reference proteome</keyword>
<dbReference type="RefSeq" id="WP_138157708.1">
    <property type="nucleotide sequence ID" value="NZ_CP039381.1"/>
</dbReference>
<dbReference type="InterPro" id="IPR036390">
    <property type="entry name" value="WH_DNA-bd_sf"/>
</dbReference>
<dbReference type="GO" id="GO:0003700">
    <property type="term" value="F:DNA-binding transcription factor activity"/>
    <property type="evidence" value="ECO:0007669"/>
    <property type="project" value="InterPro"/>
</dbReference>
<dbReference type="CDD" id="cd05466">
    <property type="entry name" value="PBP2_LTTR_substrate"/>
    <property type="match status" value="1"/>
</dbReference>
<dbReference type="SUPFAM" id="SSF53850">
    <property type="entry name" value="Periplasmic binding protein-like II"/>
    <property type="match status" value="1"/>
</dbReference>
<protein>
    <submittedName>
        <fullName evidence="6">LysR family transcriptional regulator</fullName>
    </submittedName>
</protein>
<evidence type="ECO:0000259" key="5">
    <source>
        <dbReference type="PROSITE" id="PS50931"/>
    </source>
</evidence>
<dbReference type="Pfam" id="PF00126">
    <property type="entry name" value="HTH_1"/>
    <property type="match status" value="1"/>
</dbReference>
<sequence>MELRVLNYFLVIANEKNFTKASQLLHITQPTLSRQIAQLEKELGTKLFIRNNHNISLTEDGLILKRRAQEILSLADKTVKELSYNEKELEGVINIGCGEFLSSKILGDIIAEFRKKYPLVQFDLHSGNGYSVFDRIESGLLDIGLVQTPIDIDKYNYVTMPVKELWGVYICEECELANKEFVEPKDLKNLPMIVSMNKFMQQKVNSWLGKSSGNMIVGKGNLIYNQAMMGKSTESCVVGIELNCKYDGLKFVPFSPKIESETVLIWKKDCIFSTATSTFIEFIEQYLKGITNN</sequence>
<evidence type="ECO:0000256" key="4">
    <source>
        <dbReference type="ARBA" id="ARBA00023163"/>
    </source>
</evidence>
<dbReference type="InterPro" id="IPR005119">
    <property type="entry name" value="LysR_subst-bd"/>
</dbReference>
<comment type="similarity">
    <text evidence="1">Belongs to the LysR transcriptional regulatory family.</text>
</comment>
<reference evidence="6 7" key="1">
    <citation type="submission" date="2019-04" db="EMBL/GenBank/DDBJ databases">
        <authorList>
            <person name="Embree M."/>
            <person name="Gaffney J.R."/>
        </authorList>
    </citation>
    <scope>NUCLEOTIDE SEQUENCE [LARGE SCALE GENOMIC DNA]</scope>
    <source>
        <strain evidence="6 7">JE7A12</strain>
    </source>
</reference>
<name>A0A4P8XXE3_9FIRM</name>
<dbReference type="GO" id="GO:0005829">
    <property type="term" value="C:cytosol"/>
    <property type="evidence" value="ECO:0007669"/>
    <property type="project" value="TreeGrafter"/>
</dbReference>
<gene>
    <name evidence="6" type="ORF">E5Z56_10290</name>
</gene>
<dbReference type="InterPro" id="IPR000847">
    <property type="entry name" value="LysR_HTH_N"/>
</dbReference>
<evidence type="ECO:0000256" key="3">
    <source>
        <dbReference type="ARBA" id="ARBA00023125"/>
    </source>
</evidence>
<dbReference type="Gene3D" id="3.40.190.290">
    <property type="match status" value="1"/>
</dbReference>